<evidence type="ECO:0000256" key="2">
    <source>
        <dbReference type="ARBA" id="ARBA00022692"/>
    </source>
</evidence>
<comment type="subunit">
    <text evidence="7">The Tat system comprises two distinct complexes: a TatABC complex, containing multiple copies of TatA, TatB and TatC subunits, and a separate TatA complex, containing only TatA subunits. Substrates initially bind to the TatABC complex, which probably triggers association of the separate TatA complex to form the active translocon.</text>
</comment>
<evidence type="ECO:0000256" key="4">
    <source>
        <dbReference type="ARBA" id="ARBA00022989"/>
    </source>
</evidence>
<evidence type="ECO:0000256" key="7">
    <source>
        <dbReference type="HAMAP-Rule" id="MF_00902"/>
    </source>
</evidence>
<reference evidence="8 9" key="1">
    <citation type="journal article" date="2014" name="Int. J. Syst. Evol. Microbiol.">
        <title>Complete genome sequence of Corynebacterium casei LMG S-19264T (=DSM 44701T), isolated from a smear-ripened cheese.</title>
        <authorList>
            <consortium name="US DOE Joint Genome Institute (JGI-PGF)"/>
            <person name="Walter F."/>
            <person name="Albersmeier A."/>
            <person name="Kalinowski J."/>
            <person name="Ruckert C."/>
        </authorList>
    </citation>
    <scope>NUCLEOTIDE SEQUENCE [LARGE SCALE GENOMIC DNA]</scope>
    <source>
        <strain evidence="8 9">CGMCC 1.12976</strain>
    </source>
</reference>
<dbReference type="HAMAP" id="MF_00902">
    <property type="entry name" value="TatC"/>
    <property type="match status" value="1"/>
</dbReference>
<feature type="transmembrane region" description="Helical" evidence="7">
    <location>
        <begin position="157"/>
        <end position="177"/>
    </location>
</feature>
<comment type="subcellular location">
    <subcellularLocation>
        <location evidence="7">Cell membrane</location>
        <topology evidence="7">Multi-pass membrane protein</topology>
    </subcellularLocation>
    <subcellularLocation>
        <location evidence="1">Membrane</location>
        <topology evidence="1">Multi-pass membrane protein</topology>
    </subcellularLocation>
</comment>
<dbReference type="GO" id="GO:0009977">
    <property type="term" value="F:proton motive force dependent protein transmembrane transporter activity"/>
    <property type="evidence" value="ECO:0007669"/>
    <property type="project" value="TreeGrafter"/>
</dbReference>
<keyword evidence="7" id="KW-0813">Transport</keyword>
<gene>
    <name evidence="7 8" type="primary">tatC</name>
    <name evidence="8" type="ORF">GCM10011399_27200</name>
</gene>
<keyword evidence="6 7" id="KW-0472">Membrane</keyword>
<feature type="transmembrane region" description="Helical" evidence="7">
    <location>
        <begin position="71"/>
        <end position="93"/>
    </location>
</feature>
<evidence type="ECO:0000256" key="3">
    <source>
        <dbReference type="ARBA" id="ARBA00022927"/>
    </source>
</evidence>
<feature type="transmembrane region" description="Helical" evidence="7">
    <location>
        <begin position="189"/>
        <end position="207"/>
    </location>
</feature>
<dbReference type="GO" id="GO:0065002">
    <property type="term" value="P:intracellular protein transmembrane transport"/>
    <property type="evidence" value="ECO:0007669"/>
    <property type="project" value="TreeGrafter"/>
</dbReference>
<evidence type="ECO:0000256" key="6">
    <source>
        <dbReference type="ARBA" id="ARBA00023136"/>
    </source>
</evidence>
<feature type="transmembrane region" description="Helical" evidence="7">
    <location>
        <begin position="14"/>
        <end position="32"/>
    </location>
</feature>
<comment type="caution">
    <text evidence="8">The sequence shown here is derived from an EMBL/GenBank/DDBJ whole genome shotgun (WGS) entry which is preliminary data.</text>
</comment>
<evidence type="ECO:0000313" key="8">
    <source>
        <dbReference type="EMBL" id="GGF32613.1"/>
    </source>
</evidence>
<dbReference type="NCBIfam" id="TIGR00945">
    <property type="entry name" value="tatC"/>
    <property type="match status" value="1"/>
</dbReference>
<evidence type="ECO:0000313" key="9">
    <source>
        <dbReference type="Proteomes" id="UP000598775"/>
    </source>
</evidence>
<feature type="transmembrane region" description="Helical" evidence="7">
    <location>
        <begin position="105"/>
        <end position="126"/>
    </location>
</feature>
<keyword evidence="3 7" id="KW-0653">Protein transport</keyword>
<sequence length="251" mass="27253">MSLGEHLVEFRKRIFRAILGIAIGSVIGWLISDQVLVALSAPVSAITDSQGRVASLNFTDISEAFDLRLQIAITVGVVISSPIWLYQIWAFLVPGLTRKEKQYGVGFVLTSIPLFLAGCAAGWYVLPHMVSLLTGFAPSGTTAIISAQTYYSFVLKLVIAIGIAFVMPVLLVLLNFAGILSAKAILKSWRIAVLVIILFTAIATPAADVFSMFLLAIPMIVLFYSAALIATVHDRRKAKRQEKFDAELVVP</sequence>
<evidence type="ECO:0000256" key="5">
    <source>
        <dbReference type="ARBA" id="ARBA00023010"/>
    </source>
</evidence>
<keyword evidence="9" id="KW-1185">Reference proteome</keyword>
<dbReference type="Proteomes" id="UP000598775">
    <property type="component" value="Unassembled WGS sequence"/>
</dbReference>
<comment type="similarity">
    <text evidence="7">Belongs to the TatC family.</text>
</comment>
<name>A0A917EYL8_9MICO</name>
<dbReference type="GO" id="GO:0033281">
    <property type="term" value="C:TAT protein transport complex"/>
    <property type="evidence" value="ECO:0007669"/>
    <property type="project" value="UniProtKB-UniRule"/>
</dbReference>
<keyword evidence="5 7" id="KW-0811">Translocation</keyword>
<dbReference type="PRINTS" id="PR01840">
    <property type="entry name" value="TATCFAMILY"/>
</dbReference>
<accession>A0A917EYL8</accession>
<dbReference type="AlphaFoldDB" id="A0A917EYL8"/>
<dbReference type="Pfam" id="PF00902">
    <property type="entry name" value="TatC"/>
    <property type="match status" value="1"/>
</dbReference>
<evidence type="ECO:0000256" key="1">
    <source>
        <dbReference type="ARBA" id="ARBA00004141"/>
    </source>
</evidence>
<comment type="function">
    <text evidence="7">Part of the twin-arginine translocation (Tat) system that transports large folded proteins containing a characteristic twin-arginine motif in their signal peptide across membranes. Together with TatB, TatC is part of a receptor directly interacting with Tat signal peptides.</text>
</comment>
<dbReference type="GO" id="GO:0043953">
    <property type="term" value="P:protein transport by the Tat complex"/>
    <property type="evidence" value="ECO:0007669"/>
    <property type="project" value="UniProtKB-UniRule"/>
</dbReference>
<dbReference type="EMBL" id="BMGP01000005">
    <property type="protein sequence ID" value="GGF32613.1"/>
    <property type="molecule type" value="Genomic_DNA"/>
</dbReference>
<dbReference type="RefSeq" id="WP_188679159.1">
    <property type="nucleotide sequence ID" value="NZ_BMGP01000005.1"/>
</dbReference>
<keyword evidence="4 7" id="KW-1133">Transmembrane helix</keyword>
<keyword evidence="7" id="KW-1003">Cell membrane</keyword>
<dbReference type="InterPro" id="IPR002033">
    <property type="entry name" value="TatC"/>
</dbReference>
<organism evidence="8 9">
    <name type="scientific">Subtercola lobariae</name>
    <dbReference type="NCBI Taxonomy" id="1588641"/>
    <lineage>
        <taxon>Bacteria</taxon>
        <taxon>Bacillati</taxon>
        <taxon>Actinomycetota</taxon>
        <taxon>Actinomycetes</taxon>
        <taxon>Micrococcales</taxon>
        <taxon>Microbacteriaceae</taxon>
        <taxon>Subtercola</taxon>
    </lineage>
</organism>
<feature type="transmembrane region" description="Helical" evidence="7">
    <location>
        <begin position="213"/>
        <end position="233"/>
    </location>
</feature>
<keyword evidence="2 7" id="KW-0812">Transmembrane</keyword>
<proteinExistence type="inferred from homology"/>
<protein>
    <recommendedName>
        <fullName evidence="7">Sec-independent protein translocase protein TatC</fullName>
    </recommendedName>
</protein>
<dbReference type="PANTHER" id="PTHR30371">
    <property type="entry name" value="SEC-INDEPENDENT PROTEIN TRANSLOCASE PROTEIN TATC"/>
    <property type="match status" value="1"/>
</dbReference>
<dbReference type="PANTHER" id="PTHR30371:SF0">
    <property type="entry name" value="SEC-INDEPENDENT PROTEIN TRANSLOCASE PROTEIN TATC, CHLOROPLASTIC-RELATED"/>
    <property type="match status" value="1"/>
</dbReference>